<evidence type="ECO:0000313" key="3">
    <source>
        <dbReference type="EMBL" id="TKA81103.1"/>
    </source>
</evidence>
<keyword evidence="4" id="KW-1185">Reference proteome</keyword>
<feature type="compositionally biased region" description="Basic and acidic residues" evidence="1">
    <location>
        <begin position="147"/>
        <end position="170"/>
    </location>
</feature>
<evidence type="ECO:0000256" key="1">
    <source>
        <dbReference type="SAM" id="MobiDB-lite"/>
    </source>
</evidence>
<feature type="domain" description="DUF7514" evidence="2">
    <location>
        <begin position="220"/>
        <end position="385"/>
    </location>
</feature>
<reference evidence="3 4" key="1">
    <citation type="submission" date="2017-03" db="EMBL/GenBank/DDBJ databases">
        <title>Genomes of endolithic fungi from Antarctica.</title>
        <authorList>
            <person name="Coleine C."/>
            <person name="Masonjones S."/>
            <person name="Stajich J.E."/>
        </authorList>
    </citation>
    <scope>NUCLEOTIDE SEQUENCE [LARGE SCALE GENOMIC DNA]</scope>
    <source>
        <strain evidence="3 4">CCFEE 5187</strain>
    </source>
</reference>
<feature type="compositionally biased region" description="Low complexity" evidence="1">
    <location>
        <begin position="511"/>
        <end position="527"/>
    </location>
</feature>
<feature type="region of interest" description="Disordered" evidence="1">
    <location>
        <begin position="394"/>
        <end position="591"/>
    </location>
</feature>
<dbReference type="EMBL" id="NAJN01000035">
    <property type="protein sequence ID" value="TKA81103.1"/>
    <property type="molecule type" value="Genomic_DNA"/>
</dbReference>
<evidence type="ECO:0000259" key="2">
    <source>
        <dbReference type="Pfam" id="PF24355"/>
    </source>
</evidence>
<dbReference type="OrthoDB" id="5413703at2759"/>
<dbReference type="Proteomes" id="UP000308768">
    <property type="component" value="Unassembled WGS sequence"/>
</dbReference>
<dbReference type="PANTHER" id="PTHR39611">
    <property type="entry name" value="HYDROXYPROLINE-RICH GLYCOPROTEIN DZ-HRGP-RELATED"/>
    <property type="match status" value="1"/>
</dbReference>
<feature type="compositionally biased region" description="Gly residues" evidence="1">
    <location>
        <begin position="570"/>
        <end position="582"/>
    </location>
</feature>
<comment type="caution">
    <text evidence="3">The sequence shown here is derived from an EMBL/GenBank/DDBJ whole genome shotgun (WGS) entry which is preliminary data.</text>
</comment>
<feature type="compositionally biased region" description="Basic residues" evidence="1">
    <location>
        <begin position="496"/>
        <end position="510"/>
    </location>
</feature>
<protein>
    <recommendedName>
        <fullName evidence="2">DUF7514 domain-containing protein</fullName>
    </recommendedName>
</protein>
<feature type="region of interest" description="Disordered" evidence="1">
    <location>
        <begin position="1"/>
        <end position="74"/>
    </location>
</feature>
<dbReference type="AlphaFoldDB" id="A0A4U0XZH6"/>
<dbReference type="PANTHER" id="PTHR39611:SF1">
    <property type="entry name" value="HYDROXYPROLINE-RICH GLYCOPROTEIN DZ-HRGP"/>
    <property type="match status" value="1"/>
</dbReference>
<evidence type="ECO:0000313" key="4">
    <source>
        <dbReference type="Proteomes" id="UP000308768"/>
    </source>
</evidence>
<feature type="compositionally biased region" description="Low complexity" evidence="1">
    <location>
        <begin position="122"/>
        <end position="136"/>
    </location>
</feature>
<feature type="region of interest" description="Disordered" evidence="1">
    <location>
        <begin position="102"/>
        <end position="206"/>
    </location>
</feature>
<gene>
    <name evidence="3" type="ORF">B0A49_00398</name>
</gene>
<proteinExistence type="predicted"/>
<feature type="compositionally biased region" description="Polar residues" evidence="1">
    <location>
        <begin position="187"/>
        <end position="199"/>
    </location>
</feature>
<sequence length="591" mass="65947">MAYEGHRSPPPFDGYPPFEYDPRSYQNMRQEPLAPPYPTERRPRSRASSTARPDGLHQPQPVNEPLGYTLDRTDSANQVDPALVAHITAQVTEQVLNSLKATNLAGGPPTMQQQRQPPPPQQSYVSQSPTSSTSASFPARYTPPSPTRHEYASQRSDSPDRQPSEPDFLSRETPTPRYQQRERAPSPLTTDGSSATNTRPRVARMPTADEETIVEKMWQPLFDAQGQPTTRLGQFLRGLAVHIIQDYEPQNSIVVTPAKMLQFYNDVRLSDERYPWSTIFGKLTNESISRLYRDLKCQQHLVQRQFDEAPCIPGLTPIGFECWMTTMIQAHPDAEFERLGKAVQDMPINNVDDTKHPKERFPKILSRRLFPKYGDGQIQQRLVAAFTTDPSVQLPRSPTFVPPAPVQSPVSSSFTERERNPYQSFSASAVDDSDEATPTAFPIERERKPYSAQPGQGRKRDDDSSNTLKPDASTRHRASSIAHGQPAPQTTQSSSSHHRTGSNRHSRRTRSPSFTSAAASGSAFSRSDNAVGDIPSSYYTSNMYSDPDGYPPPPSSRSVYEDDYHRRRGTGGSDGYGSYGGGYPPPPTSRY</sequence>
<dbReference type="InterPro" id="IPR055936">
    <property type="entry name" value="DUF7514"/>
</dbReference>
<organism evidence="3 4">
    <name type="scientific">Cryomyces minteri</name>
    <dbReference type="NCBI Taxonomy" id="331657"/>
    <lineage>
        <taxon>Eukaryota</taxon>
        <taxon>Fungi</taxon>
        <taxon>Dikarya</taxon>
        <taxon>Ascomycota</taxon>
        <taxon>Pezizomycotina</taxon>
        <taxon>Dothideomycetes</taxon>
        <taxon>Dothideomycetes incertae sedis</taxon>
        <taxon>Cryomyces</taxon>
    </lineage>
</organism>
<dbReference type="Pfam" id="PF24355">
    <property type="entry name" value="DUF7514"/>
    <property type="match status" value="1"/>
</dbReference>
<name>A0A4U0XZH6_9PEZI</name>
<accession>A0A4U0XZH6</accession>
<dbReference type="STRING" id="331657.A0A4U0XZH6"/>